<keyword evidence="3" id="KW-1185">Reference proteome</keyword>
<evidence type="ECO:0000256" key="1">
    <source>
        <dbReference type="SAM" id="MobiDB-lite"/>
    </source>
</evidence>
<evidence type="ECO:0000313" key="2">
    <source>
        <dbReference type="EMBL" id="AGF85362.1"/>
    </source>
</evidence>
<feature type="region of interest" description="Disordered" evidence="1">
    <location>
        <begin position="134"/>
        <end position="154"/>
    </location>
</feature>
<organism evidence="2 3">
    <name type="scientific">Moumouvirus goulette</name>
    <dbReference type="NCBI Taxonomy" id="1247379"/>
    <lineage>
        <taxon>Viruses</taxon>
        <taxon>Varidnaviria</taxon>
        <taxon>Bamfordvirae</taxon>
        <taxon>Nucleocytoviricota</taxon>
        <taxon>Megaviricetes</taxon>
        <taxon>Imitervirales</taxon>
        <taxon>Mimiviridae</taxon>
        <taxon>Megamimivirinae</taxon>
        <taxon>Moumouvirus</taxon>
        <taxon>Moumouvirus goulettemassiliense</taxon>
    </lineage>
</organism>
<proteinExistence type="predicted"/>
<dbReference type="InterPro" id="IPR053354">
    <property type="entry name" value="MGDG_epimerase"/>
</dbReference>
<dbReference type="Proteomes" id="UP000241071">
    <property type="component" value="Segment"/>
</dbReference>
<protein>
    <submittedName>
        <fullName evidence="2">Repeat protein</fullName>
    </submittedName>
</protein>
<gene>
    <name evidence="2" type="ORF">glt_00553</name>
</gene>
<accession>M1PX82</accession>
<reference evidence="2 3" key="1">
    <citation type="submission" date="2012-10" db="EMBL/GenBank/DDBJ databases">
        <title>Complete genome sequence of Moumouvirus goulette.</title>
        <authorList>
            <person name="Fournous G."/>
            <person name="Bougalmi M."/>
            <person name="Colson P."/>
        </authorList>
    </citation>
    <scope>NUCLEOTIDE SEQUENCE [LARGE SCALE GENOMIC DNA]</scope>
</reference>
<dbReference type="EMBL" id="KC008572">
    <property type="protein sequence ID" value="AGF85362.1"/>
    <property type="molecule type" value="Genomic_DNA"/>
</dbReference>
<dbReference type="PANTHER" id="PTHR43558">
    <property type="entry name" value="REDUCTASE, PUTATIVE (AFU_ORTHOLOGUE AFUA_3G10540)-RELATED"/>
    <property type="match status" value="1"/>
</dbReference>
<dbReference type="PANTHER" id="PTHR43558:SF6">
    <property type="entry name" value="REDUCTASE, PUTATIVE (AFU_ORTHOLOGUE AFUA_3G10540)-RELATED"/>
    <property type="match status" value="1"/>
</dbReference>
<evidence type="ECO:0000313" key="3">
    <source>
        <dbReference type="Proteomes" id="UP000241071"/>
    </source>
</evidence>
<sequence length="480" mass="56458">MSNINKILKIDQKHRTKGITGDLHTIETIVSDLTLDYDLPTLCNKRTDKPNILMNNIEKFTEEFYKKYPFLKNVNMDNLFIAGGSVSNIIRGDKSSGDIDFFVYGLNTKKATKRVEQWLLDILVRNNTKKKNNIKTKKLNNSDSEDELENDSENENKFNDIEDKNRYIIDNYKIIKNKNSISILINDDDYKVQLIFRLYKSISEILHGFDLGSSAVGFDGKQVYFTSLGKFCHEYCCNIIDTTRRSTTYEYRLIKYFDRGFNIVLPKLNLSKLRINYLKYGEIEICEMPYFIFAYSEITGNKICVKKFYNKFTNSSDYELEPMDPINVYYQSLKINIINLINNVDYFYYVSSQIDENNVDILTKPPRITKGNIINFYDDIRQKLSKRNIDVNLIKRYINVDKVENIVSNMFDSDVNTIEYFDELIEKQKKSAFKKLNKLLSQEHNIDWITDNPGTQLTSSFNPIIEDEINWYGKRYFKSK</sequence>
<name>M1PX82_9VIRU</name>
<feature type="compositionally biased region" description="Acidic residues" evidence="1">
    <location>
        <begin position="143"/>
        <end position="153"/>
    </location>
</feature>